<keyword evidence="2" id="KW-0812">Transmembrane</keyword>
<dbReference type="RefSeq" id="XP_012769249.1">
    <property type="nucleotide sequence ID" value="XM_012913795.1"/>
</dbReference>
<dbReference type="VEuPathDB" id="PiroplasmaDB:BBBOND_0309660"/>
<keyword evidence="2" id="KW-0472">Membrane</keyword>
<dbReference type="KEGG" id="bbig:BBBOND_0309660"/>
<name>A0A061D941_BABBI</name>
<proteinExistence type="predicted"/>
<keyword evidence="2" id="KW-1133">Transmembrane helix</keyword>
<protein>
    <submittedName>
        <fullName evidence="3">RIBOSOME BINDING PROTEIN-1, putative</fullName>
    </submittedName>
</protein>
<feature type="compositionally biased region" description="Acidic residues" evidence="1">
    <location>
        <begin position="521"/>
        <end position="532"/>
    </location>
</feature>
<sequence length="1379" mass="150653">MAKITSKIPALNNLKQCLQFLEWLKNDEHMQGQVAEELARRLRIYYSKNSDSQNIKTALSRLLFQVSHFYDKLCKNAQPTNYMANTPSVVLFTLLACIPKLLSVVYFLQYHVDKRFVAVGGGDWADQTIGMVAMSTSGVSKIDTYLIDTSFVKYGVISGGFEKGRLKEGSDGGYTYGTEMVDDLPKLLGELHTNFFSDVLVTSALTNAGSQASNTANALALLKTFCEIVDDDKDRKVENALDGYINEYRNCIEWEKLKTHCAELRVSLERIFNAGVLSNTGHSPAVDDLNKEKFAKRMTRWLRENLDRVGSSLKEIKANRYTNAGDYFNKHFFPYGFIFDSHDFGTESYRSQVLDQKWKGVVEILSEYGRELDKTVNILKGVSCKDHNHVKTADLEADDEEDEVVVLEELGVSDDLGVEGSPNQGKKAEGAQNQGKKAEGAQNQGKKAEGAQNQGKKAEGAQNQGKKAEGAQNQGKKAEGSPNQGKKAEGAQNQGKKAEGAQNQGKKAEGAQNQGKKAEAASDDDDEEDDLADAASVGSSNQNNGQSEHQPGMSHTSLGSNVPPEDGKGPQGHAGPPDDAGKSLQGSDPPAQAPALPQAPGVKPSSSSPGGHGAGGAPGAPGSNGDPGQTGPTSMVASASSQGSDAQGIQSPQPTLQSSPASFPTPPASPTGSPKLTAQAAVLGGGLQNASLGSQHTVSSQAVLTQAAKDSSRQSAASGSLAPGSGQGQDLPKLEVEILKPKLISSEDAYNSSADALISDHIERSRYRNGINPPKDPLTVSHTLGKASPQSDIASDLDKLQEASVLSNSLDLRDVDMPFEHFDFHESPNEGGTGEVYIPQCLNPWYVDPSSTSTRHSTTSPPDSDNMPSPNTVREMLYWMVGVVELGYIGFIQKHVGGVLDDINKDSSWPSFAIDVTGYPNQLTASRVTNTLAEACLYSANIITRIKYYNDFKAFSTFDFKSVYSQLHYSSDPSCLLCQLRDYAYACHYQLQFLKSQCSRNESRGGWKNCEYGSEAKMPSPLQAFLTDGWDSDFKTHLFDPCNLCLKSRVRMGFKRRDLPKISKQGSVISTILSPTCGGEDPLLTLSSYLNCLTRRTPRTTGELVSYFHHFGIELHDYASKALSSLGTAITKSHANCPNWDQLGDSDLQAVQGIRGYETLNSKHNHGNDHSNTLSTLVGCCSDSANCPQYCSPITYRAYSLYSPTFAHTYLSWAVYLPDRLWESLERLRYDFKTHTCSEPKSFHQCSAAMPLLYTHGFMPPEGKLQWPLTCSDIIVKLRTVVDGKPIAMLITCMDEFLYRVRGPFIYTLMALWSGAILFMSYTILYRLDVLYLCSHFIRSKASHLIDVKALLTNSRKMLSLYDADYFDDDPNDLIDQLK</sequence>
<organism evidence="3 4">
    <name type="scientific">Babesia bigemina</name>
    <dbReference type="NCBI Taxonomy" id="5866"/>
    <lineage>
        <taxon>Eukaryota</taxon>
        <taxon>Sar</taxon>
        <taxon>Alveolata</taxon>
        <taxon>Apicomplexa</taxon>
        <taxon>Aconoidasida</taxon>
        <taxon>Piroplasmida</taxon>
        <taxon>Babesiidae</taxon>
        <taxon>Babesia</taxon>
    </lineage>
</organism>
<dbReference type="GeneID" id="24565604"/>
<dbReference type="OMA" id="CEYGSEA"/>
<evidence type="ECO:0000256" key="2">
    <source>
        <dbReference type="SAM" id="Phobius"/>
    </source>
</evidence>
<evidence type="ECO:0000313" key="3">
    <source>
        <dbReference type="EMBL" id="CDR97063.1"/>
    </source>
</evidence>
<feature type="compositionally biased region" description="Low complexity" evidence="1">
    <location>
        <begin position="533"/>
        <end position="547"/>
    </location>
</feature>
<dbReference type="OrthoDB" id="6410656at2759"/>
<feature type="region of interest" description="Disordered" evidence="1">
    <location>
        <begin position="849"/>
        <end position="869"/>
    </location>
</feature>
<feature type="compositionally biased region" description="Low complexity" evidence="1">
    <location>
        <begin position="637"/>
        <end position="651"/>
    </location>
</feature>
<feature type="compositionally biased region" description="Polar residues" evidence="1">
    <location>
        <begin position="431"/>
        <end position="475"/>
    </location>
</feature>
<keyword evidence="4" id="KW-1185">Reference proteome</keyword>
<reference evidence="4" key="1">
    <citation type="journal article" date="2014" name="Nucleic Acids Res.">
        <title>The evolutionary dynamics of variant antigen genes in Babesia reveal a history of genomic innovation underlying host-parasite interaction.</title>
        <authorList>
            <person name="Jackson A.P."/>
            <person name="Otto T.D."/>
            <person name="Darby A."/>
            <person name="Ramaprasad A."/>
            <person name="Xia D."/>
            <person name="Echaide I.E."/>
            <person name="Farber M."/>
            <person name="Gahlot S."/>
            <person name="Gamble J."/>
            <person name="Gupta D."/>
            <person name="Gupta Y."/>
            <person name="Jackson L."/>
            <person name="Malandrin L."/>
            <person name="Malas T.B."/>
            <person name="Moussa E."/>
            <person name="Nair M."/>
            <person name="Reid A.J."/>
            <person name="Sanders M."/>
            <person name="Sharma J."/>
            <person name="Tracey A."/>
            <person name="Quail M.A."/>
            <person name="Weir W."/>
            <person name="Wastling J.M."/>
            <person name="Hall N."/>
            <person name="Willadsen P."/>
            <person name="Lingelbach K."/>
            <person name="Shiels B."/>
            <person name="Tait A."/>
            <person name="Berriman M."/>
            <person name="Allred D.R."/>
            <person name="Pain A."/>
        </authorList>
    </citation>
    <scope>NUCLEOTIDE SEQUENCE [LARGE SCALE GENOMIC DNA]</scope>
    <source>
        <strain evidence="4">Bond</strain>
    </source>
</reference>
<feature type="region of interest" description="Disordered" evidence="1">
    <location>
        <begin position="411"/>
        <end position="680"/>
    </location>
</feature>
<gene>
    <name evidence="3" type="ORF">BBBOND_0309660</name>
</gene>
<feature type="compositionally biased region" description="Polar residues" evidence="1">
    <location>
        <begin position="491"/>
        <end position="515"/>
    </location>
</feature>
<evidence type="ECO:0000313" key="4">
    <source>
        <dbReference type="Proteomes" id="UP000033188"/>
    </source>
</evidence>
<feature type="compositionally biased region" description="Low complexity" evidence="1">
    <location>
        <begin position="589"/>
        <end position="609"/>
    </location>
</feature>
<feature type="transmembrane region" description="Helical" evidence="2">
    <location>
        <begin position="1305"/>
        <end position="1325"/>
    </location>
</feature>
<dbReference type="Proteomes" id="UP000033188">
    <property type="component" value="Chromosome 3"/>
</dbReference>
<accession>A0A061D941</accession>
<feature type="transmembrane region" description="Helical" evidence="2">
    <location>
        <begin position="89"/>
        <end position="108"/>
    </location>
</feature>
<feature type="region of interest" description="Disordered" evidence="1">
    <location>
        <begin position="703"/>
        <end position="732"/>
    </location>
</feature>
<evidence type="ECO:0000256" key="1">
    <source>
        <dbReference type="SAM" id="MobiDB-lite"/>
    </source>
</evidence>
<feature type="compositionally biased region" description="Gly residues" evidence="1">
    <location>
        <begin position="610"/>
        <end position="619"/>
    </location>
</feature>
<dbReference type="STRING" id="5866.A0A061D941"/>
<dbReference type="EMBL" id="LK391709">
    <property type="protein sequence ID" value="CDR97063.1"/>
    <property type="molecule type" value="Genomic_DNA"/>
</dbReference>
<feature type="compositionally biased region" description="Low complexity" evidence="1">
    <location>
        <begin position="714"/>
        <end position="724"/>
    </location>
</feature>